<accession>A0A5Q4ZS30</accession>
<reference evidence="1" key="1">
    <citation type="submission" date="2019-09" db="EMBL/GenBank/DDBJ databases">
        <authorList>
            <person name="Hjerde E."/>
        </authorList>
    </citation>
    <scope>NUCLEOTIDE SEQUENCE</scope>
    <source>
        <strain evidence="1">06/09/160</strain>
    </source>
</reference>
<dbReference type="EMBL" id="LR721750">
    <property type="protein sequence ID" value="VVV03998.1"/>
    <property type="molecule type" value="Genomic_DNA"/>
</dbReference>
<dbReference type="AlphaFoldDB" id="A0A5Q4ZS30"/>
<evidence type="ECO:0000313" key="1">
    <source>
        <dbReference type="EMBL" id="VVV03998.1"/>
    </source>
</evidence>
<organism evidence="1">
    <name type="scientific">Aliivibrio wodanis</name>
    <dbReference type="NCBI Taxonomy" id="80852"/>
    <lineage>
        <taxon>Bacteria</taxon>
        <taxon>Pseudomonadati</taxon>
        <taxon>Pseudomonadota</taxon>
        <taxon>Gammaproteobacteria</taxon>
        <taxon>Vibrionales</taxon>
        <taxon>Vibrionaceae</taxon>
        <taxon>Aliivibrio</taxon>
    </lineage>
</organism>
<proteinExistence type="predicted"/>
<name>A0A5Q4ZS30_9GAMM</name>
<protein>
    <submittedName>
        <fullName evidence="1">Uncharacterized protein</fullName>
    </submittedName>
</protein>
<sequence length="107" mass="12572">MSSVSEKDWKLFRKLQVELTSKACDLVFKKVENITNNRAGKEHQSYLDLYRLIGEEDAKIAEMFNNPTRNNVLMKIVFLKKYGVLSDDQFHFFSEETQEFVSSLLEE</sequence>
<gene>
    <name evidence="1" type="ORF">AW0309160_01381</name>
</gene>